<dbReference type="AlphaFoldDB" id="G0URG0"/>
<organism evidence="1">
    <name type="scientific">Trypanosoma congolense (strain IL3000)</name>
    <dbReference type="NCBI Taxonomy" id="1068625"/>
    <lineage>
        <taxon>Eukaryota</taxon>
        <taxon>Discoba</taxon>
        <taxon>Euglenozoa</taxon>
        <taxon>Kinetoplastea</taxon>
        <taxon>Metakinetoplastina</taxon>
        <taxon>Trypanosomatida</taxon>
        <taxon>Trypanosomatidae</taxon>
        <taxon>Trypanosoma</taxon>
        <taxon>Nannomonas</taxon>
    </lineage>
</organism>
<protein>
    <submittedName>
        <fullName evidence="1">Uncharacterized protein TCIL3000_8_1910</fullName>
    </submittedName>
</protein>
<accession>G0URG0</accession>
<evidence type="ECO:0000313" key="1">
    <source>
        <dbReference type="EMBL" id="CCC91972.1"/>
    </source>
</evidence>
<reference evidence="1" key="1">
    <citation type="journal article" date="2012" name="Proc. Natl. Acad. Sci. U.S.A.">
        <title>Antigenic diversity is generated by distinct evolutionary mechanisms in African trypanosome species.</title>
        <authorList>
            <person name="Jackson A.P."/>
            <person name="Berry A."/>
            <person name="Aslett M."/>
            <person name="Allison H.C."/>
            <person name="Burton P."/>
            <person name="Vavrova-Anderson J."/>
            <person name="Brown R."/>
            <person name="Browne H."/>
            <person name="Corton N."/>
            <person name="Hauser H."/>
            <person name="Gamble J."/>
            <person name="Gilderthorp R."/>
            <person name="Marcello L."/>
            <person name="McQuillan J."/>
            <person name="Otto T.D."/>
            <person name="Quail M.A."/>
            <person name="Sanders M.J."/>
            <person name="van Tonder A."/>
            <person name="Ginger M.L."/>
            <person name="Field M.C."/>
            <person name="Barry J.D."/>
            <person name="Hertz-Fowler C."/>
            <person name="Berriman M."/>
        </authorList>
    </citation>
    <scope>NUCLEOTIDE SEQUENCE</scope>
    <source>
        <strain evidence="1">IL3000</strain>
    </source>
</reference>
<name>G0URG0_TRYCI</name>
<dbReference type="EMBL" id="HE575321">
    <property type="protein sequence ID" value="CCC91972.1"/>
    <property type="molecule type" value="Genomic_DNA"/>
</dbReference>
<dbReference type="VEuPathDB" id="TriTrypDB:TcIL3000_8_1910"/>
<proteinExistence type="predicted"/>
<gene>
    <name evidence="1" type="ORF">TCIL3000_8_1910</name>
</gene>
<sequence>MLAFVPPDIVGAWAFCFGISVTVWLPGDLRGATGARLPPSVAHWVPISLLNEYLLMFCVPHVDTLSPLTFRKPYVSPRLREKSPGQFCLMRPCAPRGLSDVSGLTTARMPQSHVIAFRLTCVLHFDGLEGTASQLLALAVAFHSTRKRLHTGRSQSHPTFSVQCNAF</sequence>